<dbReference type="AlphaFoldDB" id="A0A428MGZ4"/>
<protein>
    <submittedName>
        <fullName evidence="2">Metallo-beta-lactamase class B</fullName>
    </submittedName>
</protein>
<evidence type="ECO:0000259" key="1">
    <source>
        <dbReference type="SMART" id="SM00849"/>
    </source>
</evidence>
<dbReference type="Gene3D" id="3.60.15.10">
    <property type="entry name" value="Ribonuclease Z/Hydroxyacylglutathione hydrolase-like"/>
    <property type="match status" value="1"/>
</dbReference>
<dbReference type="InterPro" id="IPR036866">
    <property type="entry name" value="RibonucZ/Hydroxyglut_hydro"/>
</dbReference>
<dbReference type="NCBIfam" id="NF012229">
    <property type="entry name" value="bla_class_B_core"/>
    <property type="match status" value="1"/>
</dbReference>
<dbReference type="PANTHER" id="PTHR42951">
    <property type="entry name" value="METALLO-BETA-LACTAMASE DOMAIN-CONTAINING"/>
    <property type="match status" value="1"/>
</dbReference>
<evidence type="ECO:0000313" key="2">
    <source>
        <dbReference type="EMBL" id="RSL16127.1"/>
    </source>
</evidence>
<proteinExistence type="predicted"/>
<dbReference type="InterPro" id="IPR050855">
    <property type="entry name" value="NDM-1-like"/>
</dbReference>
<dbReference type="SMART" id="SM00849">
    <property type="entry name" value="Lactamase_B"/>
    <property type="match status" value="1"/>
</dbReference>
<sequence>MQIPFLRTLGLIFLLANFVPRIDAQIRPQWTTPLSPFQLADNLYYVGSKDLAAYLVTTPAGNILINANLPSSPSQIRASVEQLGFRWKDTKILLIGQAHYDHAGGSAEVLRETHAQLMVMEYDADVVQTGGLTDFLHASGSVPTYPPAHVDRVLHDGDTVTLGGTTLTAHRTAGHTRGCTTWTMHVHLPKEPAGTLRNAVIVGGYTLWSDFQLVDTPTHPASYPGIADDFRHTFAIYKALPVDVFLADHGEHFGLLEKFARMPREGDAVWVDPQGYRDVIEEGKHAFEKQLAEQQASKE</sequence>
<reference evidence="2 3" key="1">
    <citation type="submission" date="2018-12" db="EMBL/GenBank/DDBJ databases">
        <title>Sequencing of bacterial isolates from soil warming experiment in Harvard Forest, Massachusetts, USA.</title>
        <authorList>
            <person name="Deangelis K."/>
        </authorList>
    </citation>
    <scope>NUCLEOTIDE SEQUENCE [LARGE SCALE GENOMIC DNA]</scope>
    <source>
        <strain evidence="2 3">EB153</strain>
    </source>
</reference>
<dbReference type="SUPFAM" id="SSF56281">
    <property type="entry name" value="Metallo-hydrolase/oxidoreductase"/>
    <property type="match status" value="1"/>
</dbReference>
<accession>A0A428MGZ4</accession>
<gene>
    <name evidence="2" type="ORF">EDE15_1636</name>
</gene>
<name>A0A428MGZ4_9BACT</name>
<dbReference type="PANTHER" id="PTHR42951:SF17">
    <property type="entry name" value="METALLO-BETA-LACTAMASE DOMAIN-CONTAINING PROTEIN"/>
    <property type="match status" value="1"/>
</dbReference>
<dbReference type="NCBIfam" id="NF033105">
    <property type="entry name" value="bla_subclass_B3"/>
    <property type="match status" value="1"/>
</dbReference>
<organism evidence="2 3">
    <name type="scientific">Edaphobacter aggregans</name>
    <dbReference type="NCBI Taxonomy" id="570835"/>
    <lineage>
        <taxon>Bacteria</taxon>
        <taxon>Pseudomonadati</taxon>
        <taxon>Acidobacteriota</taxon>
        <taxon>Terriglobia</taxon>
        <taxon>Terriglobales</taxon>
        <taxon>Acidobacteriaceae</taxon>
        <taxon>Edaphobacter</taxon>
    </lineage>
</organism>
<dbReference type="InterPro" id="IPR001279">
    <property type="entry name" value="Metallo-B-lactamas"/>
</dbReference>
<dbReference type="EMBL" id="RSDW01000001">
    <property type="protein sequence ID" value="RSL16127.1"/>
    <property type="molecule type" value="Genomic_DNA"/>
</dbReference>
<dbReference type="Pfam" id="PF00753">
    <property type="entry name" value="Lactamase_B"/>
    <property type="match status" value="1"/>
</dbReference>
<evidence type="ECO:0000313" key="3">
    <source>
        <dbReference type="Proteomes" id="UP000269669"/>
    </source>
</evidence>
<feature type="domain" description="Metallo-beta-lactamase" evidence="1">
    <location>
        <begin position="50"/>
        <end position="249"/>
    </location>
</feature>
<comment type="caution">
    <text evidence="2">The sequence shown here is derived from an EMBL/GenBank/DDBJ whole genome shotgun (WGS) entry which is preliminary data.</text>
</comment>
<keyword evidence="3" id="KW-1185">Reference proteome</keyword>
<dbReference type="OrthoDB" id="9802248at2"/>
<dbReference type="Proteomes" id="UP000269669">
    <property type="component" value="Unassembled WGS sequence"/>
</dbReference>